<dbReference type="EMBL" id="JACHBS010000001">
    <property type="protein sequence ID" value="MBB5618748.1"/>
    <property type="molecule type" value="Genomic_DNA"/>
</dbReference>
<evidence type="ECO:0008006" key="4">
    <source>
        <dbReference type="Google" id="ProtNLM"/>
    </source>
</evidence>
<proteinExistence type="predicted"/>
<protein>
    <recommendedName>
        <fullName evidence="4">TadE family protein</fullName>
    </recommendedName>
</protein>
<evidence type="ECO:0000256" key="1">
    <source>
        <dbReference type="SAM" id="Phobius"/>
    </source>
</evidence>
<keyword evidence="1" id="KW-1133">Transmembrane helix</keyword>
<name>A0A840XQC0_9MICO</name>
<evidence type="ECO:0000313" key="2">
    <source>
        <dbReference type="EMBL" id="MBB5618748.1"/>
    </source>
</evidence>
<organism evidence="2 3">
    <name type="scientific">Microcella frigidaquae</name>
    <dbReference type="NCBI Taxonomy" id="424758"/>
    <lineage>
        <taxon>Bacteria</taxon>
        <taxon>Bacillati</taxon>
        <taxon>Actinomycetota</taxon>
        <taxon>Actinomycetes</taxon>
        <taxon>Micrococcales</taxon>
        <taxon>Microbacteriaceae</taxon>
        <taxon>Microcella</taxon>
    </lineage>
</organism>
<dbReference type="RefSeq" id="WP_153981936.1">
    <property type="nucleotide sequence ID" value="NZ_BAAANZ010000003.1"/>
</dbReference>
<dbReference type="Proteomes" id="UP000552883">
    <property type="component" value="Unassembled WGS sequence"/>
</dbReference>
<sequence>MSLCDSAAPCDDGDGCGDRGSASLEFLVAGLLMLVPLVYLILTLGTIQSAALATEGAARQAARVFVQAPSTAAGAAAAQRALDLALADHGLAASEAALRITCDPRPAQCHTRRGWVTVEVAVRVPLPLVPPVLDLRVPLAVPVEASATQQVSRFWGAR</sequence>
<accession>A0A840XQC0</accession>
<keyword evidence="1" id="KW-0812">Transmembrane</keyword>
<comment type="caution">
    <text evidence="2">The sequence shown here is derived from an EMBL/GenBank/DDBJ whole genome shotgun (WGS) entry which is preliminary data.</text>
</comment>
<dbReference type="AlphaFoldDB" id="A0A840XQC0"/>
<keyword evidence="1" id="KW-0472">Membrane</keyword>
<reference evidence="2 3" key="1">
    <citation type="submission" date="2020-08" db="EMBL/GenBank/DDBJ databases">
        <title>Sequencing the genomes of 1000 actinobacteria strains.</title>
        <authorList>
            <person name="Klenk H.-P."/>
        </authorList>
    </citation>
    <scope>NUCLEOTIDE SEQUENCE [LARGE SCALE GENOMIC DNA]</scope>
    <source>
        <strain evidence="2 3">DSM 23889</strain>
    </source>
</reference>
<evidence type="ECO:0000313" key="3">
    <source>
        <dbReference type="Proteomes" id="UP000552883"/>
    </source>
</evidence>
<feature type="transmembrane region" description="Helical" evidence="1">
    <location>
        <begin position="27"/>
        <end position="53"/>
    </location>
</feature>
<gene>
    <name evidence="2" type="ORF">BJ959_002244</name>
</gene>
<keyword evidence="3" id="KW-1185">Reference proteome</keyword>